<protein>
    <submittedName>
        <fullName evidence="3">HCP-like protein</fullName>
    </submittedName>
</protein>
<dbReference type="InterPro" id="IPR051726">
    <property type="entry name" value="Chitin_Synth_Reg"/>
</dbReference>
<keyword evidence="4" id="KW-1185">Reference proteome</keyword>
<dbReference type="Proteomes" id="UP000242146">
    <property type="component" value="Unassembled WGS sequence"/>
</dbReference>
<accession>A0A1X2GTJ3</accession>
<organism evidence="3 4">
    <name type="scientific">Hesseltinella vesiculosa</name>
    <dbReference type="NCBI Taxonomy" id="101127"/>
    <lineage>
        <taxon>Eukaryota</taxon>
        <taxon>Fungi</taxon>
        <taxon>Fungi incertae sedis</taxon>
        <taxon>Mucoromycota</taxon>
        <taxon>Mucoromycotina</taxon>
        <taxon>Mucoromycetes</taxon>
        <taxon>Mucorales</taxon>
        <taxon>Cunninghamellaceae</taxon>
        <taxon>Hesseltinella</taxon>
    </lineage>
</organism>
<evidence type="ECO:0000256" key="1">
    <source>
        <dbReference type="ARBA" id="ARBA00022737"/>
    </source>
</evidence>
<dbReference type="PANTHER" id="PTHR46430:SF3">
    <property type="entry name" value="ACTIVATOR OF C KINASE PROTEIN 1"/>
    <property type="match status" value="1"/>
</dbReference>
<name>A0A1X2GTJ3_9FUNG</name>
<gene>
    <name evidence="3" type="ORF">DM01DRAFT_1280827</name>
</gene>
<proteinExistence type="predicted"/>
<evidence type="ECO:0000313" key="4">
    <source>
        <dbReference type="Proteomes" id="UP000242146"/>
    </source>
</evidence>
<dbReference type="InterPro" id="IPR011990">
    <property type="entry name" value="TPR-like_helical_dom_sf"/>
</dbReference>
<dbReference type="OrthoDB" id="272077at2759"/>
<dbReference type="EMBL" id="MCGT01000003">
    <property type="protein sequence ID" value="ORX61341.1"/>
    <property type="molecule type" value="Genomic_DNA"/>
</dbReference>
<comment type="caution">
    <text evidence="3">The sequence shown here is derived from an EMBL/GenBank/DDBJ whole genome shotgun (WGS) entry which is preliminary data.</text>
</comment>
<dbReference type="SMART" id="SM00671">
    <property type="entry name" value="SEL1"/>
    <property type="match status" value="7"/>
</dbReference>
<sequence>MGQEYRYRENDEDYNQWYYDEYSGLYRQNARTNQQRPSLAHERSSGVSSAMSLSQSGMTYTISRSLLLPWPGSVSQVKEWVQIARQSKDPKAKIRLCKRHASTLLVHSDSAKETVRQAMMRECLRMLKRLSMGQGIGKGGDSEAQFMLANCFGMGLLGLAENHAKAFQWYVQASKQSHPEATYRTAVCHELGIGTRKDGNRAMMFYRKAAHLAHVGSMYKIGVILLRGYYNTAPSPREAISWLQRAANYPRDQVPYALHALAMIQLTGEVGNSTSMIADPAYAMELLHQAAQDGYVPSQVQLGRCYEQGLWVQMDDALSIYWYARAAELDNPEGCMALSGWYLTGSTSKGVLQASDREAYLWARRAATTMAQATEKGTLAKAHFAVAVYTQRGIGVPKDLPKSIKWMRRAAFLGHESAQKYMTAYTEAERKRAEAQQPLMITQCDSSSSTSSSTTDNTPKKEPTKTRLNVHCSIM</sequence>
<evidence type="ECO:0000256" key="2">
    <source>
        <dbReference type="SAM" id="MobiDB-lite"/>
    </source>
</evidence>
<dbReference type="InterPro" id="IPR006597">
    <property type="entry name" value="Sel1-like"/>
</dbReference>
<dbReference type="STRING" id="101127.A0A1X2GTJ3"/>
<feature type="compositionally biased region" description="Low complexity" evidence="2">
    <location>
        <begin position="446"/>
        <end position="455"/>
    </location>
</feature>
<evidence type="ECO:0000313" key="3">
    <source>
        <dbReference type="EMBL" id="ORX61341.1"/>
    </source>
</evidence>
<dbReference type="Gene3D" id="1.25.40.10">
    <property type="entry name" value="Tetratricopeptide repeat domain"/>
    <property type="match status" value="1"/>
</dbReference>
<dbReference type="Pfam" id="PF08238">
    <property type="entry name" value="Sel1"/>
    <property type="match status" value="7"/>
</dbReference>
<keyword evidence="1" id="KW-0677">Repeat</keyword>
<dbReference type="PANTHER" id="PTHR46430">
    <property type="entry name" value="PROTEIN SKT5-RELATED"/>
    <property type="match status" value="1"/>
</dbReference>
<dbReference type="SUPFAM" id="SSF81901">
    <property type="entry name" value="HCP-like"/>
    <property type="match status" value="2"/>
</dbReference>
<reference evidence="3 4" key="1">
    <citation type="submission" date="2016-07" db="EMBL/GenBank/DDBJ databases">
        <title>Pervasive Adenine N6-methylation of Active Genes in Fungi.</title>
        <authorList>
            <consortium name="DOE Joint Genome Institute"/>
            <person name="Mondo S.J."/>
            <person name="Dannebaum R.O."/>
            <person name="Kuo R.C."/>
            <person name="Labutti K."/>
            <person name="Haridas S."/>
            <person name="Kuo A."/>
            <person name="Salamov A."/>
            <person name="Ahrendt S.R."/>
            <person name="Lipzen A."/>
            <person name="Sullivan W."/>
            <person name="Andreopoulos W.B."/>
            <person name="Clum A."/>
            <person name="Lindquist E."/>
            <person name="Daum C."/>
            <person name="Ramamoorthy G.K."/>
            <person name="Gryganskyi A."/>
            <person name="Culley D."/>
            <person name="Magnuson J.K."/>
            <person name="James T.Y."/>
            <person name="O'Malley M.A."/>
            <person name="Stajich J.E."/>
            <person name="Spatafora J.W."/>
            <person name="Visel A."/>
            <person name="Grigoriev I.V."/>
        </authorList>
    </citation>
    <scope>NUCLEOTIDE SEQUENCE [LARGE SCALE GENOMIC DNA]</scope>
    <source>
        <strain evidence="3 4">NRRL 3301</strain>
    </source>
</reference>
<feature type="region of interest" description="Disordered" evidence="2">
    <location>
        <begin position="435"/>
        <end position="475"/>
    </location>
</feature>
<dbReference type="AlphaFoldDB" id="A0A1X2GTJ3"/>